<feature type="compositionally biased region" description="Basic residues" evidence="4">
    <location>
        <begin position="11"/>
        <end position="22"/>
    </location>
</feature>
<comment type="subcellular location">
    <subcellularLocation>
        <location evidence="1">Secreted</location>
    </subcellularLocation>
</comment>
<dbReference type="NCBIfam" id="TIGR01451">
    <property type="entry name" value="B_ant_repeat"/>
    <property type="match status" value="6"/>
</dbReference>
<feature type="domain" description="DUF11" evidence="5">
    <location>
        <begin position="514"/>
        <end position="634"/>
    </location>
</feature>
<organism evidence="7 8">
    <name type="scientific">Rubripirellula obstinata</name>
    <dbReference type="NCBI Taxonomy" id="406547"/>
    <lineage>
        <taxon>Bacteria</taxon>
        <taxon>Pseudomonadati</taxon>
        <taxon>Planctomycetota</taxon>
        <taxon>Planctomycetia</taxon>
        <taxon>Pirellulales</taxon>
        <taxon>Pirellulaceae</taxon>
        <taxon>Rubripirellula</taxon>
    </lineage>
</organism>
<dbReference type="RefSeq" id="WP_068261127.1">
    <property type="nucleotide sequence ID" value="NZ_LWSK01000022.1"/>
</dbReference>
<evidence type="ECO:0000313" key="7">
    <source>
        <dbReference type="EMBL" id="KAA1262013.1"/>
    </source>
</evidence>
<dbReference type="OrthoDB" id="158862at2"/>
<protein>
    <submittedName>
        <fullName evidence="7">Serine-aspartate repeat-containing protein C</fullName>
    </submittedName>
</protein>
<evidence type="ECO:0000259" key="5">
    <source>
        <dbReference type="Pfam" id="PF01345"/>
    </source>
</evidence>
<evidence type="ECO:0000259" key="6">
    <source>
        <dbReference type="Pfam" id="PF17210"/>
    </source>
</evidence>
<feature type="domain" description="DUF11" evidence="5">
    <location>
        <begin position="1028"/>
        <end position="1146"/>
    </location>
</feature>
<feature type="domain" description="DUF11" evidence="5">
    <location>
        <begin position="771"/>
        <end position="889"/>
    </location>
</feature>
<comment type="caution">
    <text evidence="7">The sequence shown here is derived from an EMBL/GenBank/DDBJ whole genome shotgun (WGS) entry which is preliminary data.</text>
</comment>
<feature type="region of interest" description="Disordered" evidence="4">
    <location>
        <begin position="738"/>
        <end position="760"/>
    </location>
</feature>
<dbReference type="InterPro" id="IPR001434">
    <property type="entry name" value="OmcB-like_DUF11"/>
</dbReference>
<evidence type="ECO:0000256" key="1">
    <source>
        <dbReference type="ARBA" id="ARBA00004613"/>
    </source>
</evidence>
<dbReference type="Pfam" id="PF01345">
    <property type="entry name" value="DUF11"/>
    <property type="match status" value="6"/>
</dbReference>
<feature type="domain" description="DUF11" evidence="5">
    <location>
        <begin position="898"/>
        <end position="1020"/>
    </location>
</feature>
<keyword evidence="8" id="KW-1185">Reference proteome</keyword>
<dbReference type="PANTHER" id="PTHR34819">
    <property type="entry name" value="LARGE CYSTEINE-RICH PERIPLASMIC PROTEIN OMCB"/>
    <property type="match status" value="1"/>
</dbReference>
<keyword evidence="3" id="KW-0732">Signal</keyword>
<feature type="domain" description="DUF11" evidence="5">
    <location>
        <begin position="642"/>
        <end position="761"/>
    </location>
</feature>
<feature type="compositionally biased region" description="Low complexity" evidence="4">
    <location>
        <begin position="748"/>
        <end position="759"/>
    </location>
</feature>
<evidence type="ECO:0000256" key="3">
    <source>
        <dbReference type="ARBA" id="ARBA00022729"/>
    </source>
</evidence>
<dbReference type="Gene3D" id="2.60.40.740">
    <property type="match status" value="1"/>
</dbReference>
<name>A0A5B1CRK6_9BACT</name>
<dbReference type="InterPro" id="IPR047589">
    <property type="entry name" value="DUF11_rpt"/>
</dbReference>
<proteinExistence type="predicted"/>
<dbReference type="InterPro" id="IPR033764">
    <property type="entry name" value="Sdr_B"/>
</dbReference>
<sequence>MLHQLFSRFNRSTKRSTRTAKKRALRLESMEKRELMASDLGVIAGTTFVDQGNDGFDVSDPPVLVDNNGDLVAPGTAGATGVQIQLFEDTNNDGQFDGNDALVGTLVSGTDGSYRFDRLSPGDYFVQQATVPQLQTPTETLVTVTNDAGLRTELIDDYTDGTQNVTATAGITVDDSATGLADVVGGGRDVQSTNTAATGQVTLFVDSAAGSVSIGSLGDGVGTALIQYDGEDNSIALDADGLGGVSLGGGAAGDALDLDAGLIVRTRAETAGDTLVITVRDMNGGTSTANVAVPQDAANFIETFVRFSTFSNGADFNNVGSIEASIGLSANNDVFVNIVEAITPEIVTTNLANIQTLSLGGEVFIDNAAGFQNDGLRQGSESGQTAVTVNLYQLAGPNDVVDPANDTPIASTTTGPNGAYSFDNLIPGHYATVIPASNFATGATLFGFANSTGNDPAPDPDNNADGDDSGSVTAGGDVISGTITLESNLEPTDDGDTDPNTNTTLDFGFFPQIDLRITKTLNEAASDSFGGGTAVFDIVVENLGPLNATNVEVVDAFPAGLTFTGISNSSGTFTQSTLGNTTTIDVGTVVVGVAETFTLTTAIGANQTADLTNTATVATDDQVETDLTNNTDDALLDIITTDLRISKTDVTDPVNAGEQITYQITVVNDGPDDASGVVVRDMLPAGVTFVSGDVGGAANLVTVDGGTGDILGTIGPLANGATAIVTVVVDVATNATSPLTNNASVSADPNTDPDLTNNTTDEDTSILRQVDVGITKNVQGTPIAGGTLTYEIIVTNNGPGEARDVSIVDTLDANLTLVTGSLDAGTTGVTLSQSGQQLTFDAGTLDFQETKTFTFDVTLASSATGTIPNVATVSTTDTDTNAANDTDNEDVTVGRSIDLILEKTVDLVTAVPGQDQLVYTITVSHDTDSVSDAVDVVVTDVLPANAIGAVISAATADGQNFDTATNTATVNFDSLPIGETRTFTITVDIPEAATGTIVNPASVTSTGVELDTTNNDDTATTTLTPVFDVVVTKAVDNASPVIGGTVVYTVGLSNEGPSTATGVVLSDVVPTGLTFVSGTLEGNAGVLTGNTVAFPGITLDDGEAVNATLTFTVDATASGTITNTASVPDLSAAGEDDVTNNSDDVDITVTPQADVTIAKSVSASAAQAGQTLTYTINVTNNGPSPASAVTVTDTLPAGVTFVSGTGPNGALTATGQVVTVNGGDLADQGSFSFTIQATVNAGATGNQTNTATVSTTTQETNAGNNSATAATTIDPVTGSLAGTVYVDANNNGVQDAGEAGIEGVTLTLTGTDSIGNTIDRTATTNAAGDYLFAQLAAGTYSLTQTQPAGFRDGQEDAGTGATANVGNDVFSNLVLDPAATATEFDFGELDAPLSKRRFLASARSVTETT</sequence>
<feature type="compositionally biased region" description="Polar residues" evidence="4">
    <location>
        <begin position="738"/>
        <end position="747"/>
    </location>
</feature>
<dbReference type="Gene3D" id="2.60.40.10">
    <property type="entry name" value="Immunoglobulins"/>
    <property type="match status" value="6"/>
</dbReference>
<accession>A0A5B1CRK6</accession>
<dbReference type="GO" id="GO:0005576">
    <property type="term" value="C:extracellular region"/>
    <property type="evidence" value="ECO:0007669"/>
    <property type="project" value="UniProtKB-SubCell"/>
</dbReference>
<evidence type="ECO:0000313" key="8">
    <source>
        <dbReference type="Proteomes" id="UP000322699"/>
    </source>
</evidence>
<dbReference type="InterPro" id="IPR013783">
    <property type="entry name" value="Ig-like_fold"/>
</dbReference>
<dbReference type="Pfam" id="PF17210">
    <property type="entry name" value="SdrD_B"/>
    <property type="match status" value="1"/>
</dbReference>
<reference evidence="7 8" key="1">
    <citation type="submission" date="2019-08" db="EMBL/GenBank/DDBJ databases">
        <title>Deep-cultivation of Planctomycetes and their phenomic and genomic characterization uncovers novel biology.</title>
        <authorList>
            <person name="Wiegand S."/>
            <person name="Jogler M."/>
            <person name="Boedeker C."/>
            <person name="Pinto D."/>
            <person name="Vollmers J."/>
            <person name="Rivas-Marin E."/>
            <person name="Kohn T."/>
            <person name="Peeters S.H."/>
            <person name="Heuer A."/>
            <person name="Rast P."/>
            <person name="Oberbeckmann S."/>
            <person name="Bunk B."/>
            <person name="Jeske O."/>
            <person name="Meyerdierks A."/>
            <person name="Storesund J.E."/>
            <person name="Kallscheuer N."/>
            <person name="Luecker S."/>
            <person name="Lage O.M."/>
            <person name="Pohl T."/>
            <person name="Merkel B.J."/>
            <person name="Hornburger P."/>
            <person name="Mueller R.-W."/>
            <person name="Bruemmer F."/>
            <person name="Labrenz M."/>
            <person name="Spormann A.M."/>
            <person name="Op Den Camp H."/>
            <person name="Overmann J."/>
            <person name="Amann R."/>
            <person name="Jetten M.S.M."/>
            <person name="Mascher T."/>
            <person name="Medema M.H."/>
            <person name="Devos D.P."/>
            <person name="Kaster A.-K."/>
            <person name="Ovreas L."/>
            <person name="Rohde M."/>
            <person name="Galperin M.Y."/>
            <person name="Jogler C."/>
        </authorList>
    </citation>
    <scope>NUCLEOTIDE SEQUENCE [LARGE SCALE GENOMIC DNA]</scope>
    <source>
        <strain evidence="7 8">LF1</strain>
    </source>
</reference>
<dbReference type="EMBL" id="VRLW01000001">
    <property type="protein sequence ID" value="KAA1262013.1"/>
    <property type="molecule type" value="Genomic_DNA"/>
</dbReference>
<feature type="domain" description="DUF11" evidence="5">
    <location>
        <begin position="1154"/>
        <end position="1270"/>
    </location>
</feature>
<feature type="region of interest" description="Disordered" evidence="4">
    <location>
        <begin position="451"/>
        <end position="477"/>
    </location>
</feature>
<evidence type="ECO:0000256" key="4">
    <source>
        <dbReference type="SAM" id="MobiDB-lite"/>
    </source>
</evidence>
<keyword evidence="2" id="KW-0964">Secreted</keyword>
<dbReference type="SUPFAM" id="SSF117074">
    <property type="entry name" value="Hypothetical protein PA1324"/>
    <property type="match status" value="3"/>
</dbReference>
<dbReference type="Proteomes" id="UP000322699">
    <property type="component" value="Unassembled WGS sequence"/>
</dbReference>
<dbReference type="InterPro" id="IPR051172">
    <property type="entry name" value="Chlamydia_OmcB"/>
</dbReference>
<gene>
    <name evidence="7" type="primary">sdrC_2</name>
    <name evidence="7" type="ORF">LF1_45740</name>
</gene>
<dbReference type="PANTHER" id="PTHR34819:SF3">
    <property type="entry name" value="CELL SURFACE PROTEIN"/>
    <property type="match status" value="1"/>
</dbReference>
<evidence type="ECO:0000256" key="2">
    <source>
        <dbReference type="ARBA" id="ARBA00022525"/>
    </source>
</evidence>
<feature type="domain" description="SD-repeat containing protein B" evidence="6">
    <location>
        <begin position="1280"/>
        <end position="1364"/>
    </location>
</feature>
<feature type="region of interest" description="Disordered" evidence="4">
    <location>
        <begin position="1"/>
        <end position="22"/>
    </location>
</feature>